<proteinExistence type="inferred from homology"/>
<dbReference type="EMBL" id="UZAM01009343">
    <property type="protein sequence ID" value="VDP08659.1"/>
    <property type="molecule type" value="Genomic_DNA"/>
</dbReference>
<evidence type="ECO:0000256" key="4">
    <source>
        <dbReference type="ARBA" id="ARBA00023140"/>
    </source>
</evidence>
<dbReference type="GO" id="GO:0016405">
    <property type="term" value="F:CoA-ligase activity"/>
    <property type="evidence" value="ECO:0007669"/>
    <property type="project" value="TreeGrafter"/>
</dbReference>
<evidence type="ECO:0000259" key="5">
    <source>
        <dbReference type="Pfam" id="PF00501"/>
    </source>
</evidence>
<dbReference type="PANTHER" id="PTHR24096:SF149">
    <property type="entry name" value="AMP-BINDING DOMAIN-CONTAINING PROTEIN-RELATED"/>
    <property type="match status" value="1"/>
</dbReference>
<evidence type="ECO:0000256" key="2">
    <source>
        <dbReference type="ARBA" id="ARBA00006432"/>
    </source>
</evidence>
<evidence type="ECO:0000313" key="8">
    <source>
        <dbReference type="WBParaSite" id="SBAD_0000614801-mRNA-1"/>
    </source>
</evidence>
<evidence type="ECO:0000313" key="6">
    <source>
        <dbReference type="EMBL" id="VDP08659.1"/>
    </source>
</evidence>
<dbReference type="WBParaSite" id="SBAD_0000614801-mRNA-1">
    <property type="protein sequence ID" value="SBAD_0000614801-mRNA-1"/>
    <property type="gene ID" value="SBAD_0000614801"/>
</dbReference>
<dbReference type="Proteomes" id="UP000270296">
    <property type="component" value="Unassembled WGS sequence"/>
</dbReference>
<dbReference type="Pfam" id="PF00501">
    <property type="entry name" value="AMP-binding"/>
    <property type="match status" value="1"/>
</dbReference>
<organism evidence="8">
    <name type="scientific">Soboliphyme baturini</name>
    <dbReference type="NCBI Taxonomy" id="241478"/>
    <lineage>
        <taxon>Eukaryota</taxon>
        <taxon>Metazoa</taxon>
        <taxon>Ecdysozoa</taxon>
        <taxon>Nematoda</taxon>
        <taxon>Enoplea</taxon>
        <taxon>Dorylaimia</taxon>
        <taxon>Dioctophymatida</taxon>
        <taxon>Dioctophymatoidea</taxon>
        <taxon>Soboliphymatidae</taxon>
        <taxon>Soboliphyme</taxon>
    </lineage>
</organism>
<dbReference type="Gene3D" id="3.40.50.12780">
    <property type="entry name" value="N-terminal domain of ligase-like"/>
    <property type="match status" value="1"/>
</dbReference>
<evidence type="ECO:0000313" key="7">
    <source>
        <dbReference type="Proteomes" id="UP000270296"/>
    </source>
</evidence>
<keyword evidence="4" id="KW-0576">Peroxisome</keyword>
<protein>
    <submittedName>
        <fullName evidence="8">AMP-binding domain-containing protein</fullName>
    </submittedName>
</protein>
<accession>A0A183IQL6</accession>
<dbReference type="PANTHER" id="PTHR24096">
    <property type="entry name" value="LONG-CHAIN-FATTY-ACID--COA LIGASE"/>
    <property type="match status" value="1"/>
</dbReference>
<comment type="subcellular location">
    <subcellularLocation>
        <location evidence="1">Peroxisome</location>
    </subcellularLocation>
</comment>
<sequence length="210" mass="23981">MVVWKCDRIVKNYHVDVITNYIIRNLSNYGDRVALHEWETGRKLTFVQLHDFIYSMAANLRRHGLAKGDVLLVQLPNCIEYVIAYYATVLAGGMFASIPAQSTAEFFVFNPIPNRDSYYEPFNSGDCVVCAMAMHNGYSQHAVMHLAMKQATTMVILRKYAFSKLLDVVSKCAVSYRDVRLFLQHRTMAATQLSHKGNMQTLIPLIHNRV</sequence>
<keyword evidence="3" id="KW-0436">Ligase</keyword>
<gene>
    <name evidence="6" type="ORF">SBAD_LOCUS5913</name>
</gene>
<dbReference type="AlphaFoldDB" id="A0A183IQL6"/>
<dbReference type="SUPFAM" id="SSF56801">
    <property type="entry name" value="Acetyl-CoA synthetase-like"/>
    <property type="match status" value="1"/>
</dbReference>
<name>A0A183IQL6_9BILA</name>
<dbReference type="InterPro" id="IPR000873">
    <property type="entry name" value="AMP-dep_synth/lig_dom"/>
</dbReference>
<feature type="domain" description="AMP-dependent synthetase/ligase" evidence="5">
    <location>
        <begin position="25"/>
        <end position="105"/>
    </location>
</feature>
<evidence type="ECO:0000256" key="3">
    <source>
        <dbReference type="ARBA" id="ARBA00022598"/>
    </source>
</evidence>
<keyword evidence="7" id="KW-1185">Reference proteome</keyword>
<evidence type="ECO:0000256" key="1">
    <source>
        <dbReference type="ARBA" id="ARBA00004275"/>
    </source>
</evidence>
<dbReference type="InterPro" id="IPR042099">
    <property type="entry name" value="ANL_N_sf"/>
</dbReference>
<dbReference type="OrthoDB" id="10253869at2759"/>
<reference evidence="8" key="1">
    <citation type="submission" date="2016-06" db="UniProtKB">
        <authorList>
            <consortium name="WormBaseParasite"/>
        </authorList>
    </citation>
    <scope>IDENTIFICATION</scope>
</reference>
<dbReference type="GO" id="GO:0005777">
    <property type="term" value="C:peroxisome"/>
    <property type="evidence" value="ECO:0007669"/>
    <property type="project" value="UniProtKB-SubCell"/>
</dbReference>
<reference evidence="6 7" key="2">
    <citation type="submission" date="2018-11" db="EMBL/GenBank/DDBJ databases">
        <authorList>
            <consortium name="Pathogen Informatics"/>
        </authorList>
    </citation>
    <scope>NUCLEOTIDE SEQUENCE [LARGE SCALE GENOMIC DNA]</scope>
</reference>
<comment type="similarity">
    <text evidence="2">Belongs to the ATP-dependent AMP-binding enzyme family.</text>
</comment>